<name>A0A1F5WEN1_9BACT</name>
<dbReference type="Pfam" id="PF13177">
    <property type="entry name" value="DNA_pol3_delta2"/>
    <property type="match status" value="1"/>
</dbReference>
<reference evidence="1 2" key="1">
    <citation type="journal article" date="2016" name="Nat. Commun.">
        <title>Thousands of microbial genomes shed light on interconnected biogeochemical processes in an aquifer system.</title>
        <authorList>
            <person name="Anantharaman K."/>
            <person name="Brown C.T."/>
            <person name="Hug L.A."/>
            <person name="Sharon I."/>
            <person name="Castelle C.J."/>
            <person name="Probst A.J."/>
            <person name="Thomas B.C."/>
            <person name="Singh A."/>
            <person name="Wilkins M.J."/>
            <person name="Karaoz U."/>
            <person name="Brodie E.L."/>
            <person name="Williams K.H."/>
            <person name="Hubbard S.S."/>
            <person name="Banfield J.F."/>
        </authorList>
    </citation>
    <scope>NUCLEOTIDE SEQUENCE [LARGE SCALE GENOMIC DNA]</scope>
</reference>
<dbReference type="InterPro" id="IPR027417">
    <property type="entry name" value="P-loop_NTPase"/>
</dbReference>
<evidence type="ECO:0000313" key="2">
    <source>
        <dbReference type="Proteomes" id="UP000178276"/>
    </source>
</evidence>
<organism evidence="1 2">
    <name type="scientific">Candidatus Giovannonibacteria bacterium RIFCSPHIGHO2_02_43_16</name>
    <dbReference type="NCBI Taxonomy" id="1798331"/>
    <lineage>
        <taxon>Bacteria</taxon>
        <taxon>Candidatus Giovannoniibacteriota</taxon>
    </lineage>
</organism>
<dbReference type="Proteomes" id="UP000178276">
    <property type="component" value="Unassembled WGS sequence"/>
</dbReference>
<dbReference type="EMBL" id="MFHJ01000018">
    <property type="protein sequence ID" value="OGF74083.1"/>
    <property type="molecule type" value="Genomic_DNA"/>
</dbReference>
<evidence type="ECO:0008006" key="3">
    <source>
        <dbReference type="Google" id="ProtNLM"/>
    </source>
</evidence>
<accession>A0A1F5WEN1</accession>
<gene>
    <name evidence="1" type="ORF">A2W57_02635</name>
</gene>
<dbReference type="STRING" id="1798331.A2W57_02635"/>
<sequence length="235" mass="26943">MIIDGDINQFFRNFFRDGGAQAFLLVGDGGETENLLMRYLACYDKSFCKKCEACQSESFLGARVYEGESLKIEDAREIQFAANQTALYGSKIFRIKSGYLAPDAQTTLLKTIEEPHPETYFVISLASDASLSLPLLSRLTVFKKSKQDEKAEISKFKLNLEDIGALAQNRDEAEEVFRKIEAWMEPKIRTLNTDSAMLFLGFAEDYFEIKKRFFERTYSPKMLLEHLALSKHYIE</sequence>
<dbReference type="AlphaFoldDB" id="A0A1F5WEN1"/>
<proteinExistence type="predicted"/>
<dbReference type="Gene3D" id="3.40.50.300">
    <property type="entry name" value="P-loop containing nucleotide triphosphate hydrolases"/>
    <property type="match status" value="1"/>
</dbReference>
<protein>
    <recommendedName>
        <fullName evidence="3">DNA polymerase III subunit delta</fullName>
    </recommendedName>
</protein>
<evidence type="ECO:0000313" key="1">
    <source>
        <dbReference type="EMBL" id="OGF74083.1"/>
    </source>
</evidence>
<comment type="caution">
    <text evidence="1">The sequence shown here is derived from an EMBL/GenBank/DDBJ whole genome shotgun (WGS) entry which is preliminary data.</text>
</comment>
<dbReference type="SUPFAM" id="SSF52540">
    <property type="entry name" value="P-loop containing nucleoside triphosphate hydrolases"/>
    <property type="match status" value="1"/>
</dbReference>